<dbReference type="Pfam" id="PF12229">
    <property type="entry name" value="PG_binding_4"/>
    <property type="match status" value="1"/>
</dbReference>
<accession>A0A1F4TVS2</accession>
<dbReference type="PANTHER" id="PTHR35788">
    <property type="entry name" value="EXPORTED PROTEIN-RELATED"/>
    <property type="match status" value="1"/>
</dbReference>
<dbReference type="PANTHER" id="PTHR35788:SF1">
    <property type="entry name" value="EXPORTED PROTEIN"/>
    <property type="match status" value="1"/>
</dbReference>
<dbReference type="STRING" id="1802583.A2311_06825"/>
<keyword evidence="1" id="KW-0812">Transmembrane</keyword>
<name>A0A1F4TVS2_UNCSA</name>
<dbReference type="InterPro" id="IPR022029">
    <property type="entry name" value="YoaR-like_PG-bd"/>
</dbReference>
<dbReference type="InterPro" id="IPR052913">
    <property type="entry name" value="Glycopeptide_resist_protein"/>
</dbReference>
<comment type="caution">
    <text evidence="3">The sequence shown here is derived from an EMBL/GenBank/DDBJ whole genome shotgun (WGS) entry which is preliminary data.</text>
</comment>
<organism evidence="3 4">
    <name type="scientific">candidate division WOR-1 bacterium RIFOXYB2_FULL_48_7</name>
    <dbReference type="NCBI Taxonomy" id="1802583"/>
    <lineage>
        <taxon>Bacteria</taxon>
        <taxon>Bacillati</taxon>
        <taxon>Saganbacteria</taxon>
    </lineage>
</organism>
<proteinExistence type="predicted"/>
<dbReference type="EMBL" id="MEUF01000006">
    <property type="protein sequence ID" value="OGC36762.1"/>
    <property type="molecule type" value="Genomic_DNA"/>
</dbReference>
<dbReference type="Proteomes" id="UP000178951">
    <property type="component" value="Unassembled WGS sequence"/>
</dbReference>
<sequence>MKHVFKYIFFTIAAIFIAAICFLAYDYFQSQEKFPPLTFIGRVNVGGLEQQQAIEKINRLGLAQAFYPTISFEADGAYYMFSAEAIGLSLNADQAVANAYRLTHNESYLKNLKDRFAKGGKTVCPVILNINDELLTAVIEGIAAEIKTSSQDASVVLFEESGGYHIEKEVIGRDIDVAQTLADVKQGLQSGAQLFSVKVIKSPPRITESMLRPHPPVYRLSAYTTYYGRHDSPNRIHNIKLIASWLKGTVLLSGETLSLANAIGDFTEERGFKEAFVIYNGVLVPQLGGGTCQIGTTLYNAVSLADLKINQRSNHSFYFNIYPLGRDATVYPGQKDFVFTNNSPFPVLVDAVATNKRLSFRIYGTPSGKKVTFSYPKVFMLTDAGYRPASVRQVLDADSPFKTIITRTVFDAAGKKIKDEKIYSFYKLYGEKSNVPIARPESR</sequence>
<dbReference type="AlphaFoldDB" id="A0A1F4TVS2"/>
<gene>
    <name evidence="3" type="ORF">A2311_06825</name>
</gene>
<evidence type="ECO:0000313" key="3">
    <source>
        <dbReference type="EMBL" id="OGC36762.1"/>
    </source>
</evidence>
<feature type="domain" description="YoaR-like putative peptidoglycan binding" evidence="2">
    <location>
        <begin position="81"/>
        <end position="191"/>
    </location>
</feature>
<dbReference type="Pfam" id="PF04294">
    <property type="entry name" value="VanW"/>
    <property type="match status" value="1"/>
</dbReference>
<evidence type="ECO:0000256" key="1">
    <source>
        <dbReference type="SAM" id="Phobius"/>
    </source>
</evidence>
<evidence type="ECO:0000313" key="4">
    <source>
        <dbReference type="Proteomes" id="UP000178951"/>
    </source>
</evidence>
<keyword evidence="1" id="KW-0472">Membrane</keyword>
<feature type="transmembrane region" description="Helical" evidence="1">
    <location>
        <begin position="7"/>
        <end position="28"/>
    </location>
</feature>
<protein>
    <recommendedName>
        <fullName evidence="2">YoaR-like putative peptidoglycan binding domain-containing protein</fullName>
    </recommendedName>
</protein>
<reference evidence="3 4" key="1">
    <citation type="journal article" date="2016" name="Nat. Commun.">
        <title>Thousands of microbial genomes shed light on interconnected biogeochemical processes in an aquifer system.</title>
        <authorList>
            <person name="Anantharaman K."/>
            <person name="Brown C.T."/>
            <person name="Hug L.A."/>
            <person name="Sharon I."/>
            <person name="Castelle C.J."/>
            <person name="Probst A.J."/>
            <person name="Thomas B.C."/>
            <person name="Singh A."/>
            <person name="Wilkins M.J."/>
            <person name="Karaoz U."/>
            <person name="Brodie E.L."/>
            <person name="Williams K.H."/>
            <person name="Hubbard S.S."/>
            <person name="Banfield J.F."/>
        </authorList>
    </citation>
    <scope>NUCLEOTIDE SEQUENCE [LARGE SCALE GENOMIC DNA]</scope>
</reference>
<evidence type="ECO:0000259" key="2">
    <source>
        <dbReference type="Pfam" id="PF12229"/>
    </source>
</evidence>
<dbReference type="InterPro" id="IPR007391">
    <property type="entry name" value="Vancomycin_resist_VanW"/>
</dbReference>
<keyword evidence="1" id="KW-1133">Transmembrane helix</keyword>